<evidence type="ECO:0000313" key="2">
    <source>
        <dbReference type="Proteomes" id="UP000001025"/>
    </source>
</evidence>
<dbReference type="HOGENOM" id="CLU_2976285_0_0_0"/>
<dbReference type="InParanoid" id="Q7UUL1"/>
<dbReference type="STRING" id="243090.RB3233"/>
<keyword evidence="2" id="KW-1185">Reference proteome</keyword>
<accession>Q7UUL1</accession>
<gene>
    <name evidence="1" type="ordered locus">RB3233</name>
</gene>
<evidence type="ECO:0000313" key="1">
    <source>
        <dbReference type="EMBL" id="CAD73068.1"/>
    </source>
</evidence>
<dbReference type="KEGG" id="rba:RB3233"/>
<dbReference type="Proteomes" id="UP000001025">
    <property type="component" value="Chromosome"/>
</dbReference>
<proteinExistence type="predicted"/>
<name>Q7UUL1_RHOBA</name>
<organism evidence="1 2">
    <name type="scientific">Rhodopirellula baltica (strain DSM 10527 / NCIMB 13988 / SH1)</name>
    <dbReference type="NCBI Taxonomy" id="243090"/>
    <lineage>
        <taxon>Bacteria</taxon>
        <taxon>Pseudomonadati</taxon>
        <taxon>Planctomycetota</taxon>
        <taxon>Planctomycetia</taxon>
        <taxon>Pirellulales</taxon>
        <taxon>Pirellulaceae</taxon>
        <taxon>Rhodopirellula</taxon>
    </lineage>
</organism>
<dbReference type="EnsemblBacteria" id="CAD73068">
    <property type="protein sequence ID" value="CAD73068"/>
    <property type="gene ID" value="RB3233"/>
</dbReference>
<dbReference type="AlphaFoldDB" id="Q7UUL1"/>
<dbReference type="EMBL" id="BX294138">
    <property type="protein sequence ID" value="CAD73068.1"/>
    <property type="molecule type" value="Genomic_DNA"/>
</dbReference>
<sequence length="58" mass="6455">MSDAWTRSPGSVTLMFQTSTRAREFARLVRRFACVVTGEASRRESSGLEAQLTGRDAF</sequence>
<reference evidence="1 2" key="1">
    <citation type="journal article" date="2003" name="Proc. Natl. Acad. Sci. U.S.A.">
        <title>Complete genome sequence of the marine planctomycete Pirellula sp. strain 1.</title>
        <authorList>
            <person name="Gloeckner F.O."/>
            <person name="Kube M."/>
            <person name="Bauer M."/>
            <person name="Teeling H."/>
            <person name="Lombardot T."/>
            <person name="Ludwig W."/>
            <person name="Gade D."/>
            <person name="Beck A."/>
            <person name="Borzym K."/>
            <person name="Heitmann K."/>
            <person name="Rabus R."/>
            <person name="Schlesner H."/>
            <person name="Amann R."/>
            <person name="Reinhardt R."/>
        </authorList>
    </citation>
    <scope>NUCLEOTIDE SEQUENCE [LARGE SCALE GENOMIC DNA]</scope>
    <source>
        <strain evidence="2">DSM 10527 / NCIMB 13988 / SH1</strain>
    </source>
</reference>
<protein>
    <submittedName>
        <fullName evidence="1">Uncharacterized protein</fullName>
    </submittedName>
</protein>